<sequence length="482" mass="53184">MQAPVNGPAQPESVLPESAKLTPVEAAAAAPERDVQPWTREQHYTSSRQQALPDTFEVHGVAYIANSDLPRLNAERTKQPWAPAFETLREATDFCLLSANSIAAAPAFVRYLKFAAHELRIPAGSSEAPSRGWQPLQWLRMYGIPIHPDTARFEKFHDAYTHAGRWNQVVPLGMLESVQHPSRAPEPHSLYSLTFLKQQQFRPGCKVDVLRNSRDELVEVVGRNPDAPDNGQPLFDMPASCPACGCPLRAGHPRYRSSHVRDGRYNEFGDTPDDTPWWCPSSACTAQAEALLSYYVKRCVPGCGRGTAAQLVSAGLVRTLPDLYNLMEEQARSLLKGIIRFARYRRQRDCPALEQVAEWLAHPHHKQLLADLHGLGVGQGPDQAATKTAKAQGQQAIAQPLLYLNVTFTGAFQQTSEGSTRTELEAKAEAAGARIDGIATETTNVVVTGAEPEQQDLATRFKVEVLDVDQFWTKYGRPGIPP</sequence>
<keyword evidence="3" id="KW-1185">Reference proteome</keyword>
<dbReference type="AlphaFoldDB" id="A0AAW1QB25"/>
<dbReference type="InterPro" id="IPR036420">
    <property type="entry name" value="BRCT_dom_sf"/>
</dbReference>
<proteinExistence type="predicted"/>
<name>A0AAW1QB25_9CHLO</name>
<dbReference type="Proteomes" id="UP001489004">
    <property type="component" value="Unassembled WGS sequence"/>
</dbReference>
<gene>
    <name evidence="2" type="ORF">WJX72_008348</name>
</gene>
<dbReference type="Gene3D" id="3.40.50.10190">
    <property type="entry name" value="BRCT domain"/>
    <property type="match status" value="1"/>
</dbReference>
<protein>
    <recommendedName>
        <fullName evidence="4">BRCT domain-containing protein</fullName>
    </recommendedName>
</protein>
<evidence type="ECO:0000313" key="3">
    <source>
        <dbReference type="Proteomes" id="UP001489004"/>
    </source>
</evidence>
<feature type="region of interest" description="Disordered" evidence="1">
    <location>
        <begin position="24"/>
        <end position="51"/>
    </location>
</feature>
<dbReference type="Gene3D" id="1.10.150.20">
    <property type="entry name" value="5' to 3' exonuclease, C-terminal subdomain"/>
    <property type="match status" value="1"/>
</dbReference>
<dbReference type="EMBL" id="JALJOR010000004">
    <property type="protein sequence ID" value="KAK9818183.1"/>
    <property type="molecule type" value="Genomic_DNA"/>
</dbReference>
<comment type="caution">
    <text evidence="2">The sequence shown here is derived from an EMBL/GenBank/DDBJ whole genome shotgun (WGS) entry which is preliminary data.</text>
</comment>
<evidence type="ECO:0000256" key="1">
    <source>
        <dbReference type="SAM" id="MobiDB-lite"/>
    </source>
</evidence>
<reference evidence="2 3" key="1">
    <citation type="journal article" date="2024" name="Nat. Commun.">
        <title>Phylogenomics reveals the evolutionary origins of lichenization in chlorophyte algae.</title>
        <authorList>
            <person name="Puginier C."/>
            <person name="Libourel C."/>
            <person name="Otte J."/>
            <person name="Skaloud P."/>
            <person name="Haon M."/>
            <person name="Grisel S."/>
            <person name="Petersen M."/>
            <person name="Berrin J.G."/>
            <person name="Delaux P.M."/>
            <person name="Dal Grande F."/>
            <person name="Keller J."/>
        </authorList>
    </citation>
    <scope>NUCLEOTIDE SEQUENCE [LARGE SCALE GENOMIC DNA]</scope>
    <source>
        <strain evidence="2 3">SAG 2043</strain>
    </source>
</reference>
<organism evidence="2 3">
    <name type="scientific">[Myrmecia] bisecta</name>
    <dbReference type="NCBI Taxonomy" id="41462"/>
    <lineage>
        <taxon>Eukaryota</taxon>
        <taxon>Viridiplantae</taxon>
        <taxon>Chlorophyta</taxon>
        <taxon>core chlorophytes</taxon>
        <taxon>Trebouxiophyceae</taxon>
        <taxon>Trebouxiales</taxon>
        <taxon>Trebouxiaceae</taxon>
        <taxon>Myrmecia</taxon>
    </lineage>
</organism>
<feature type="compositionally biased region" description="Basic and acidic residues" evidence="1">
    <location>
        <begin position="31"/>
        <end position="43"/>
    </location>
</feature>
<evidence type="ECO:0008006" key="4">
    <source>
        <dbReference type="Google" id="ProtNLM"/>
    </source>
</evidence>
<accession>A0AAW1QB25</accession>
<evidence type="ECO:0000313" key="2">
    <source>
        <dbReference type="EMBL" id="KAK9818183.1"/>
    </source>
</evidence>
<dbReference type="Gene3D" id="3.30.470.30">
    <property type="entry name" value="DNA ligase/mRNA capping enzyme"/>
    <property type="match status" value="1"/>
</dbReference>